<keyword evidence="3" id="KW-1185">Reference proteome</keyword>
<accession>A0A4Q0M2T5</accession>
<dbReference type="OrthoDB" id="9811127at2"/>
<dbReference type="Proteomes" id="UP000289708">
    <property type="component" value="Unassembled WGS sequence"/>
</dbReference>
<feature type="region of interest" description="Disordered" evidence="1">
    <location>
        <begin position="33"/>
        <end position="79"/>
    </location>
</feature>
<comment type="caution">
    <text evidence="2">The sequence shown here is derived from an EMBL/GenBank/DDBJ whole genome shotgun (WGS) entry which is preliminary data.</text>
</comment>
<organism evidence="2 3">
    <name type="scientific">Hansschlegelia zhihuaiae</name>
    <dbReference type="NCBI Taxonomy" id="405005"/>
    <lineage>
        <taxon>Bacteria</taxon>
        <taxon>Pseudomonadati</taxon>
        <taxon>Pseudomonadota</taxon>
        <taxon>Alphaproteobacteria</taxon>
        <taxon>Hyphomicrobiales</taxon>
        <taxon>Methylopilaceae</taxon>
        <taxon>Hansschlegelia</taxon>
    </lineage>
</organism>
<reference evidence="2 3" key="1">
    <citation type="submission" date="2018-12" db="EMBL/GenBank/DDBJ databases">
        <title>bacterium Hansschlegelia zhihuaiae S113.</title>
        <authorList>
            <person name="He J."/>
        </authorList>
    </citation>
    <scope>NUCLEOTIDE SEQUENCE [LARGE SCALE GENOMIC DNA]</scope>
    <source>
        <strain evidence="2 3">S 113</strain>
    </source>
</reference>
<gene>
    <name evidence="2" type="ORF">EK403_21620</name>
</gene>
<dbReference type="RefSeq" id="WP_128779527.1">
    <property type="nucleotide sequence ID" value="NZ_RYFI01000036.1"/>
</dbReference>
<dbReference type="AlphaFoldDB" id="A0A4Q0M2T5"/>
<proteinExistence type="predicted"/>
<dbReference type="InterPro" id="IPR021327">
    <property type="entry name" value="DUF2934"/>
</dbReference>
<evidence type="ECO:0000256" key="1">
    <source>
        <dbReference type="SAM" id="MobiDB-lite"/>
    </source>
</evidence>
<evidence type="ECO:0000313" key="3">
    <source>
        <dbReference type="Proteomes" id="UP000289708"/>
    </source>
</evidence>
<name>A0A4Q0M2T5_9HYPH</name>
<sequence length="79" mass="8602">MDRETQIRERAYQIWLEEGRPEGREDEHWCRAAQQLGFSDEYEDKSGTAGAPDPETSPAEDDASVSGGGISPGQVPPPG</sequence>
<evidence type="ECO:0000313" key="2">
    <source>
        <dbReference type="EMBL" id="RXF67208.1"/>
    </source>
</evidence>
<dbReference type="EMBL" id="RYFI01000036">
    <property type="protein sequence ID" value="RXF67208.1"/>
    <property type="molecule type" value="Genomic_DNA"/>
</dbReference>
<dbReference type="Pfam" id="PF11154">
    <property type="entry name" value="DUF2934"/>
    <property type="match status" value="1"/>
</dbReference>
<protein>
    <submittedName>
        <fullName evidence="2">DUF2934 domain-containing protein</fullName>
    </submittedName>
</protein>